<organism evidence="3 5">
    <name type="scientific">Methylobacterium oxalidis</name>
    <dbReference type="NCBI Taxonomy" id="944322"/>
    <lineage>
        <taxon>Bacteria</taxon>
        <taxon>Pseudomonadati</taxon>
        <taxon>Pseudomonadota</taxon>
        <taxon>Alphaproteobacteria</taxon>
        <taxon>Hyphomicrobiales</taxon>
        <taxon>Methylobacteriaceae</taxon>
        <taxon>Methylobacterium</taxon>
    </lineage>
</organism>
<proteinExistence type="predicted"/>
<reference evidence="3 5" key="3">
    <citation type="submission" date="2019-07" db="EMBL/GenBank/DDBJ databases">
        <title>Whole genome shotgun sequence of Methylobacterium oxalidis NBRC 107715.</title>
        <authorList>
            <person name="Hosoyama A."/>
            <person name="Uohara A."/>
            <person name="Ohji S."/>
            <person name="Ichikawa N."/>
        </authorList>
    </citation>
    <scope>NUCLEOTIDE SEQUENCE [LARGE SCALE GENOMIC DNA]</scope>
    <source>
        <strain evidence="3 5">NBRC 107715</strain>
    </source>
</reference>
<dbReference type="Proteomes" id="UP001156856">
    <property type="component" value="Unassembled WGS sequence"/>
</dbReference>
<dbReference type="AlphaFoldDB" id="A0A512JBF5"/>
<evidence type="ECO:0000313" key="6">
    <source>
        <dbReference type="Proteomes" id="UP001156856"/>
    </source>
</evidence>
<dbReference type="InterPro" id="IPR042189">
    <property type="entry name" value="RNA_pol_sigma_70_r1_1_sf"/>
</dbReference>
<dbReference type="Gene3D" id="1.10.220.120">
    <property type="entry name" value="Sigma-70 factor, region 1.1"/>
    <property type="match status" value="1"/>
</dbReference>
<dbReference type="GO" id="GO:0016987">
    <property type="term" value="F:sigma factor activity"/>
    <property type="evidence" value="ECO:0007669"/>
    <property type="project" value="InterPro"/>
</dbReference>
<sequence length="145" mass="14975">MSGLDRSSLDRLIALGRGSGRISVDELRTHLPIASLSPEDIALLVLELEEAGVEVDLDALLAAPGQAASDIPPAALSARSDEGPRTVRAAPLAVSDDPVAPRAQHAAPERDEDAALANASVSRIVLVSGVLTVLLLAVLILVLVR</sequence>
<reference evidence="6" key="2">
    <citation type="journal article" date="2019" name="Int. J. Syst. Evol. Microbiol.">
        <title>The Global Catalogue of Microorganisms (GCM) 10K type strain sequencing project: providing services to taxonomists for standard genome sequencing and annotation.</title>
        <authorList>
            <consortium name="The Broad Institute Genomics Platform"/>
            <consortium name="The Broad Institute Genome Sequencing Center for Infectious Disease"/>
            <person name="Wu L."/>
            <person name="Ma J."/>
        </authorList>
    </citation>
    <scope>NUCLEOTIDE SEQUENCE [LARGE SCALE GENOMIC DNA]</scope>
    <source>
        <strain evidence="6">NBRC 107715</strain>
    </source>
</reference>
<keyword evidence="1" id="KW-0472">Membrane</keyword>
<reference evidence="4" key="4">
    <citation type="submission" date="2023-01" db="EMBL/GenBank/DDBJ databases">
        <title>Draft genome sequence of Methylobacterium oxalidis strain NBRC 107715.</title>
        <authorList>
            <person name="Sun Q."/>
            <person name="Mori K."/>
        </authorList>
    </citation>
    <scope>NUCLEOTIDE SEQUENCE</scope>
    <source>
        <strain evidence="4">NBRC 107715</strain>
    </source>
</reference>
<dbReference type="InterPro" id="IPR007127">
    <property type="entry name" value="RNA_pol_sigma_70_r1_1"/>
</dbReference>
<dbReference type="RefSeq" id="WP_170268001.1">
    <property type="nucleotide sequence ID" value="NZ_BJZU01000146.1"/>
</dbReference>
<comment type="caution">
    <text evidence="3">The sequence shown here is derived from an EMBL/GenBank/DDBJ whole genome shotgun (WGS) entry which is preliminary data.</text>
</comment>
<keyword evidence="1" id="KW-1133">Transmembrane helix</keyword>
<evidence type="ECO:0000256" key="1">
    <source>
        <dbReference type="SAM" id="Phobius"/>
    </source>
</evidence>
<dbReference type="EMBL" id="BSPK01000034">
    <property type="protein sequence ID" value="GLS64108.1"/>
    <property type="molecule type" value="Genomic_DNA"/>
</dbReference>
<dbReference type="Proteomes" id="UP000321960">
    <property type="component" value="Unassembled WGS sequence"/>
</dbReference>
<keyword evidence="1" id="KW-0812">Transmembrane</keyword>
<gene>
    <name evidence="4" type="ORF">GCM10007888_24890</name>
    <name evidence="3" type="ORF">MOX02_53460</name>
</gene>
<name>A0A512JBF5_9HYPH</name>
<reference evidence="4" key="1">
    <citation type="journal article" date="2014" name="Int. J. Syst. Evol. Microbiol.">
        <title>Complete genome of a new Firmicutes species belonging to the dominant human colonic microbiota ('Ruminococcus bicirculans') reveals two chromosomes and a selective capacity to utilize plant glucans.</title>
        <authorList>
            <consortium name="NISC Comparative Sequencing Program"/>
            <person name="Wegmann U."/>
            <person name="Louis P."/>
            <person name="Goesmann A."/>
            <person name="Henrissat B."/>
            <person name="Duncan S.H."/>
            <person name="Flint H.J."/>
        </authorList>
    </citation>
    <scope>NUCLEOTIDE SEQUENCE</scope>
    <source>
        <strain evidence="4">NBRC 107715</strain>
    </source>
</reference>
<feature type="domain" description="RNA polymerase sigma factor 70 region 1.1" evidence="2">
    <location>
        <begin position="6"/>
        <end position="55"/>
    </location>
</feature>
<dbReference type="EMBL" id="BJZU01000146">
    <property type="protein sequence ID" value="GEP07308.1"/>
    <property type="molecule type" value="Genomic_DNA"/>
</dbReference>
<evidence type="ECO:0000313" key="5">
    <source>
        <dbReference type="Proteomes" id="UP000321960"/>
    </source>
</evidence>
<feature type="transmembrane region" description="Helical" evidence="1">
    <location>
        <begin position="124"/>
        <end position="144"/>
    </location>
</feature>
<keyword evidence="6" id="KW-1185">Reference proteome</keyword>
<dbReference type="Pfam" id="PF03979">
    <property type="entry name" value="Sigma70_r1_1"/>
    <property type="match status" value="1"/>
</dbReference>
<protein>
    <recommendedName>
        <fullName evidence="2">RNA polymerase sigma factor 70 region 1.1 domain-containing protein</fullName>
    </recommendedName>
</protein>
<evidence type="ECO:0000259" key="2">
    <source>
        <dbReference type="Pfam" id="PF03979"/>
    </source>
</evidence>
<accession>A0A512JBF5</accession>
<evidence type="ECO:0000313" key="4">
    <source>
        <dbReference type="EMBL" id="GLS64108.1"/>
    </source>
</evidence>
<dbReference type="GO" id="GO:0003677">
    <property type="term" value="F:DNA binding"/>
    <property type="evidence" value="ECO:0007669"/>
    <property type="project" value="InterPro"/>
</dbReference>
<evidence type="ECO:0000313" key="3">
    <source>
        <dbReference type="EMBL" id="GEP07308.1"/>
    </source>
</evidence>